<feature type="domain" description="Ig-like" evidence="12">
    <location>
        <begin position="198"/>
        <end position="275"/>
    </location>
</feature>
<dbReference type="SMART" id="SM00409">
    <property type="entry name" value="IG"/>
    <property type="match status" value="2"/>
</dbReference>
<dbReference type="PANTHER" id="PTHR24100">
    <property type="entry name" value="BUTYROPHILIN"/>
    <property type="match status" value="1"/>
</dbReference>
<dbReference type="SMART" id="SM00406">
    <property type="entry name" value="IGv"/>
    <property type="match status" value="1"/>
</dbReference>
<dbReference type="GO" id="GO:0050863">
    <property type="term" value="P:regulation of T cell activation"/>
    <property type="evidence" value="ECO:0007669"/>
    <property type="project" value="UniProtKB-ARBA"/>
</dbReference>
<proteinExistence type="inferred from homology"/>
<evidence type="ECO:0000256" key="5">
    <source>
        <dbReference type="ARBA" id="ARBA00023136"/>
    </source>
</evidence>
<organism evidence="13 14">
    <name type="scientific">Betta splendens</name>
    <name type="common">Siamese fighting fish</name>
    <dbReference type="NCBI Taxonomy" id="158456"/>
    <lineage>
        <taxon>Eukaryota</taxon>
        <taxon>Metazoa</taxon>
        <taxon>Chordata</taxon>
        <taxon>Craniata</taxon>
        <taxon>Vertebrata</taxon>
        <taxon>Euteleostomi</taxon>
        <taxon>Actinopterygii</taxon>
        <taxon>Neopterygii</taxon>
        <taxon>Teleostei</taxon>
        <taxon>Neoteleostei</taxon>
        <taxon>Acanthomorphata</taxon>
        <taxon>Anabantaria</taxon>
        <taxon>Anabantiformes</taxon>
        <taxon>Anabantoidei</taxon>
        <taxon>Osphronemidae</taxon>
        <taxon>Betta</taxon>
    </lineage>
</organism>
<evidence type="ECO:0000256" key="11">
    <source>
        <dbReference type="SAM" id="Phobius"/>
    </source>
</evidence>
<keyword evidence="5 11" id="KW-0472">Membrane</keyword>
<keyword evidence="3" id="KW-0732">Signal</keyword>
<dbReference type="InterPro" id="IPR050504">
    <property type="entry name" value="IgSF_BTN/MOG"/>
</dbReference>
<feature type="compositionally biased region" description="Basic and acidic residues" evidence="10">
    <location>
        <begin position="342"/>
        <end position="353"/>
    </location>
</feature>
<reference evidence="14" key="1">
    <citation type="submission" date="2025-08" db="UniProtKB">
        <authorList>
            <consortium name="RefSeq"/>
        </authorList>
    </citation>
    <scope>IDENTIFICATION</scope>
</reference>
<dbReference type="Proteomes" id="UP000515150">
    <property type="component" value="Chromosome 2"/>
</dbReference>
<dbReference type="GO" id="GO:0042110">
    <property type="term" value="P:T cell activation"/>
    <property type="evidence" value="ECO:0007669"/>
    <property type="project" value="UniProtKB-ARBA"/>
</dbReference>
<dbReference type="GO" id="GO:0001817">
    <property type="term" value="P:regulation of cytokine production"/>
    <property type="evidence" value="ECO:0007669"/>
    <property type="project" value="TreeGrafter"/>
</dbReference>
<evidence type="ECO:0000256" key="6">
    <source>
        <dbReference type="ARBA" id="ARBA00023157"/>
    </source>
</evidence>
<feature type="domain" description="Ig-like" evidence="12">
    <location>
        <begin position="84"/>
        <end position="177"/>
    </location>
</feature>
<feature type="compositionally biased region" description="Basic and acidic residues" evidence="10">
    <location>
        <begin position="378"/>
        <end position="414"/>
    </location>
</feature>
<dbReference type="Pfam" id="PF07686">
    <property type="entry name" value="V-set"/>
    <property type="match status" value="1"/>
</dbReference>
<comment type="subcellular location">
    <subcellularLocation>
        <location evidence="1">Membrane</location>
    </subcellularLocation>
</comment>
<evidence type="ECO:0000313" key="13">
    <source>
        <dbReference type="Proteomes" id="UP000515150"/>
    </source>
</evidence>
<feature type="region of interest" description="Disordered" evidence="10">
    <location>
        <begin position="633"/>
        <end position="670"/>
    </location>
</feature>
<feature type="compositionally biased region" description="Basic and acidic residues" evidence="10">
    <location>
        <begin position="447"/>
        <end position="461"/>
    </location>
</feature>
<feature type="compositionally biased region" description="Basic and acidic residues" evidence="10">
    <location>
        <begin position="644"/>
        <end position="658"/>
    </location>
</feature>
<keyword evidence="13" id="KW-1185">Reference proteome</keyword>
<keyword evidence="8" id="KW-0393">Immunoglobulin domain</keyword>
<dbReference type="GO" id="GO:1903037">
    <property type="term" value="P:regulation of leukocyte cell-cell adhesion"/>
    <property type="evidence" value="ECO:0007669"/>
    <property type="project" value="UniProtKB-ARBA"/>
</dbReference>
<evidence type="ECO:0000256" key="8">
    <source>
        <dbReference type="ARBA" id="ARBA00023319"/>
    </source>
</evidence>
<dbReference type="InterPro" id="IPR007110">
    <property type="entry name" value="Ig-like_dom"/>
</dbReference>
<dbReference type="PROSITE" id="PS50835">
    <property type="entry name" value="IG_LIKE"/>
    <property type="match status" value="2"/>
</dbReference>
<evidence type="ECO:0000256" key="4">
    <source>
        <dbReference type="ARBA" id="ARBA00022989"/>
    </source>
</evidence>
<name>A0A9W2XB22_BETSP</name>
<dbReference type="AlphaFoldDB" id="A0A9W2XB22"/>
<accession>A0A9W2XB22</accession>
<keyword evidence="7" id="KW-0325">Glycoprotein</keyword>
<evidence type="ECO:0000313" key="14">
    <source>
        <dbReference type="RefSeq" id="XP_055358937.1"/>
    </source>
</evidence>
<feature type="compositionally biased region" description="Acidic residues" evidence="10">
    <location>
        <begin position="494"/>
        <end position="505"/>
    </location>
</feature>
<dbReference type="FunFam" id="2.60.40.10:FF:000142">
    <property type="entry name" value="V-set domain-containing T-cell activation inhibitor 1"/>
    <property type="match status" value="1"/>
</dbReference>
<feature type="region of interest" description="Disordered" evidence="10">
    <location>
        <begin position="321"/>
        <end position="525"/>
    </location>
</feature>
<evidence type="ECO:0000256" key="1">
    <source>
        <dbReference type="ARBA" id="ARBA00004370"/>
    </source>
</evidence>
<evidence type="ECO:0000256" key="3">
    <source>
        <dbReference type="ARBA" id="ARBA00022729"/>
    </source>
</evidence>
<dbReference type="Gene3D" id="2.60.40.10">
    <property type="entry name" value="Immunoglobulins"/>
    <property type="match status" value="2"/>
</dbReference>
<dbReference type="GO" id="GO:0005102">
    <property type="term" value="F:signaling receptor binding"/>
    <property type="evidence" value="ECO:0007669"/>
    <property type="project" value="TreeGrafter"/>
</dbReference>
<gene>
    <name evidence="14" type="primary">LOC114843648</name>
</gene>
<sequence length="670" mass="76023">MYLYRRHCVASAAFGFTLKSDGARFSSSIADFQVLDHGADSRMFVLHGFHLLFQTLVVFALTLHSCEGRSLVVGPSQPIAAAVGDDVTLPCRLQPPADAVAMTVEWTRTGPDRRFVLVWRDGEELRNKHEAYEGRTSLLTDELRNGDVSLRLVHVRPSDAGTYRCFVPGLDSDAAVQLVVGRSGSVSSPVIHEVSNTSDVVVLECRSGGWFPEPELLWLDAEGKLLSAGPTETVRGSDDLYTVSSRVTVDKRHSSRYTCRVQQTSINHTSEAHIEVTGNIFPGQTDSRSSSGSSVLVVVGLILCIVVLLAAVAALVVWKRRKNKHGKKQQDEETQNRSGANEPEKEPLMEPERVTTQTVENQNEMKKTQTVKNLQTENVDKKPQRRENNSRSKETDNETIETDREQFREKRGENQSEMEETQTVENLQTEQTEAEDEETHVLTNEETQNKSEANEPEKEPLMEPETDGERVTTQTVENQNEMEKTQTVHTQNQETEETEAEDEEPHDQGLTDEGQYEELMERETLSDVDIEMETLKNKVTLIDGGEKGYDKNIKRKLGQIKDKEKQISDIKKQLKELETQREETEKKMMDPDSQKEAAETHQEVRDAKKVELQKQLKKTEEWMKRMMKEIVYMSETGKKHKTTKGRDETAKKTEEEKKQKNKNLKTTSDN</sequence>
<dbReference type="InterPro" id="IPR053896">
    <property type="entry name" value="BTN3A2-like_Ig-C"/>
</dbReference>
<dbReference type="Pfam" id="PF22705">
    <property type="entry name" value="C2-set_3"/>
    <property type="match status" value="1"/>
</dbReference>
<dbReference type="KEGG" id="bspl:114843648"/>
<keyword evidence="4 11" id="KW-1133">Transmembrane helix</keyword>
<dbReference type="OrthoDB" id="10055806at2759"/>
<dbReference type="GeneID" id="114843648"/>
<evidence type="ECO:0000256" key="7">
    <source>
        <dbReference type="ARBA" id="ARBA00023180"/>
    </source>
</evidence>
<evidence type="ECO:0000259" key="12">
    <source>
        <dbReference type="PROSITE" id="PS50835"/>
    </source>
</evidence>
<dbReference type="FunFam" id="2.60.40.10:FF:000088">
    <property type="entry name" value="Butyrophilin subfamily 1 member A1"/>
    <property type="match status" value="1"/>
</dbReference>
<dbReference type="RefSeq" id="XP_055358937.1">
    <property type="nucleotide sequence ID" value="XM_055502962.1"/>
</dbReference>
<evidence type="ECO:0000256" key="9">
    <source>
        <dbReference type="ARBA" id="ARBA00038221"/>
    </source>
</evidence>
<dbReference type="InterPro" id="IPR003599">
    <property type="entry name" value="Ig_sub"/>
</dbReference>
<dbReference type="GO" id="GO:0050852">
    <property type="term" value="P:T cell receptor signaling pathway"/>
    <property type="evidence" value="ECO:0007669"/>
    <property type="project" value="TreeGrafter"/>
</dbReference>
<dbReference type="InterPro" id="IPR013106">
    <property type="entry name" value="Ig_V-set"/>
</dbReference>
<dbReference type="InterPro" id="IPR036179">
    <property type="entry name" value="Ig-like_dom_sf"/>
</dbReference>
<protein>
    <submittedName>
        <fullName evidence="14">Butyrophilin-like protein 1</fullName>
    </submittedName>
</protein>
<feature type="transmembrane region" description="Helical" evidence="11">
    <location>
        <begin position="295"/>
        <end position="318"/>
    </location>
</feature>
<evidence type="ECO:0000256" key="10">
    <source>
        <dbReference type="SAM" id="MobiDB-lite"/>
    </source>
</evidence>
<keyword evidence="2 11" id="KW-0812">Transmembrane</keyword>
<comment type="similarity">
    <text evidence="9">Belongs to the SKINT family.</text>
</comment>
<feature type="region of interest" description="Disordered" evidence="10">
    <location>
        <begin position="578"/>
        <end position="612"/>
    </location>
</feature>
<evidence type="ECO:0000256" key="2">
    <source>
        <dbReference type="ARBA" id="ARBA00022692"/>
    </source>
</evidence>
<feature type="compositionally biased region" description="Polar residues" evidence="10">
    <location>
        <begin position="354"/>
        <end position="377"/>
    </location>
</feature>
<dbReference type="GO" id="GO:0009897">
    <property type="term" value="C:external side of plasma membrane"/>
    <property type="evidence" value="ECO:0007669"/>
    <property type="project" value="TreeGrafter"/>
</dbReference>
<dbReference type="PANTHER" id="PTHR24100:SF151">
    <property type="entry name" value="ICOS LIGAND"/>
    <property type="match status" value="1"/>
</dbReference>
<dbReference type="InterPro" id="IPR013783">
    <property type="entry name" value="Ig-like_fold"/>
</dbReference>
<dbReference type="SUPFAM" id="SSF48726">
    <property type="entry name" value="Immunoglobulin"/>
    <property type="match status" value="2"/>
</dbReference>
<keyword evidence="6" id="KW-1015">Disulfide bond</keyword>